<gene>
    <name evidence="1" type="ordered locus">Deipe_2445</name>
</gene>
<reference evidence="2" key="1">
    <citation type="submission" date="2012-03" db="EMBL/GenBank/DDBJ databases">
        <title>Complete sequence of chromosome of Deinococcus peraridilitoris DSM 19664.</title>
        <authorList>
            <person name="Lucas S."/>
            <person name="Copeland A."/>
            <person name="Lapidus A."/>
            <person name="Glavina del Rio T."/>
            <person name="Dalin E."/>
            <person name="Tice H."/>
            <person name="Bruce D."/>
            <person name="Goodwin L."/>
            <person name="Pitluck S."/>
            <person name="Peters L."/>
            <person name="Mikhailova N."/>
            <person name="Lu M."/>
            <person name="Kyrpides N."/>
            <person name="Mavromatis K."/>
            <person name="Ivanova N."/>
            <person name="Brettin T."/>
            <person name="Detter J.C."/>
            <person name="Han C."/>
            <person name="Larimer F."/>
            <person name="Land M."/>
            <person name="Hauser L."/>
            <person name="Markowitz V."/>
            <person name="Cheng J.-F."/>
            <person name="Hugenholtz P."/>
            <person name="Woyke T."/>
            <person name="Wu D."/>
            <person name="Pukall R."/>
            <person name="Steenblock K."/>
            <person name="Brambilla E."/>
            <person name="Klenk H.-P."/>
            <person name="Eisen J.A."/>
        </authorList>
    </citation>
    <scope>NUCLEOTIDE SEQUENCE [LARGE SCALE GENOMIC DNA]</scope>
    <source>
        <strain evidence="2">DSM 19664 / LMG 22246 / CIP 109416 / KR-200</strain>
    </source>
</reference>
<dbReference type="KEGG" id="dpd:Deipe_2445"/>
<dbReference type="STRING" id="937777.Deipe_2445"/>
<sequence>MTDNLIRVSDEAFVPASSLHRSVHFVSPFHLGFTRAGPPKI</sequence>
<evidence type="ECO:0000313" key="2">
    <source>
        <dbReference type="Proteomes" id="UP000010467"/>
    </source>
</evidence>
<dbReference type="EMBL" id="CP003382">
    <property type="protein sequence ID" value="AFZ67917.1"/>
    <property type="molecule type" value="Genomic_DNA"/>
</dbReference>
<evidence type="ECO:0000313" key="1">
    <source>
        <dbReference type="EMBL" id="AFZ67917.1"/>
    </source>
</evidence>
<dbReference type="HOGENOM" id="CLU_3268940_0_0_0"/>
<protein>
    <submittedName>
        <fullName evidence="1">Uncharacterized protein</fullName>
    </submittedName>
</protein>
<proteinExistence type="predicted"/>
<accession>L0A3Z2</accession>
<dbReference type="AlphaFoldDB" id="L0A3Z2"/>
<organism evidence="1 2">
    <name type="scientific">Deinococcus peraridilitoris (strain DSM 19664 / LMG 22246 / CIP 109416 / KR-200)</name>
    <dbReference type="NCBI Taxonomy" id="937777"/>
    <lineage>
        <taxon>Bacteria</taxon>
        <taxon>Thermotogati</taxon>
        <taxon>Deinococcota</taxon>
        <taxon>Deinococci</taxon>
        <taxon>Deinococcales</taxon>
        <taxon>Deinococcaceae</taxon>
        <taxon>Deinococcus</taxon>
    </lineage>
</organism>
<name>L0A3Z2_DEIPD</name>
<keyword evidence="2" id="KW-1185">Reference proteome</keyword>
<dbReference type="Proteomes" id="UP000010467">
    <property type="component" value="Chromosome"/>
</dbReference>